<evidence type="ECO:0000259" key="4">
    <source>
        <dbReference type="SMART" id="SM00563"/>
    </source>
</evidence>
<dbReference type="Proteomes" id="UP000462931">
    <property type="component" value="Unassembled WGS sequence"/>
</dbReference>
<comment type="caution">
    <text evidence="5">The sequence shown here is derived from an EMBL/GenBank/DDBJ whole genome shotgun (WGS) entry which is preliminary data.</text>
</comment>
<gene>
    <name evidence="5" type="ORF">GJJ64_12185</name>
</gene>
<dbReference type="CDD" id="cd06551">
    <property type="entry name" value="LPLAT"/>
    <property type="match status" value="1"/>
</dbReference>
<evidence type="ECO:0000313" key="6">
    <source>
        <dbReference type="Proteomes" id="UP000462931"/>
    </source>
</evidence>
<dbReference type="SUPFAM" id="SSF69593">
    <property type="entry name" value="Glycerol-3-phosphate (1)-acyltransferase"/>
    <property type="match status" value="1"/>
</dbReference>
<protein>
    <submittedName>
        <fullName evidence="5">Glycerol acyltransferase</fullName>
    </submittedName>
</protein>
<dbReference type="PANTHER" id="PTHR10434">
    <property type="entry name" value="1-ACYL-SN-GLYCEROL-3-PHOSPHATE ACYLTRANSFERASE"/>
    <property type="match status" value="1"/>
</dbReference>
<dbReference type="GO" id="GO:0003841">
    <property type="term" value="F:1-acylglycerol-3-phosphate O-acyltransferase activity"/>
    <property type="evidence" value="ECO:0007669"/>
    <property type="project" value="TreeGrafter"/>
</dbReference>
<dbReference type="InterPro" id="IPR002123">
    <property type="entry name" value="Plipid/glycerol_acylTrfase"/>
</dbReference>
<accession>A0A7K0FRM5</accession>
<keyword evidence="3 5" id="KW-0012">Acyltransferase</keyword>
<comment type="pathway">
    <text evidence="1">Lipid metabolism.</text>
</comment>
<dbReference type="PANTHER" id="PTHR10434:SF11">
    <property type="entry name" value="1-ACYL-SN-GLYCEROL-3-PHOSPHATE ACYLTRANSFERASE"/>
    <property type="match status" value="1"/>
</dbReference>
<sequence length="207" mass="24478">MVTPKENRLIHRFFSWYIQYIIKKDFSSVSFNKIDVDNDKAILLLANHCSWWDGFLLFYLNKIYLKKKFHVMIIEDTAKKVWFMKYLGAFSVQKQSRSVVNSLQYAAKLLENPNNLVLIFPQGQLFSNHVSSIGFEKGLLHIIQHASKKFQYIFAVSLFDYFQNRKPSVSIYLKEWQAQEYTSLQVIKNEFNKHYDDAKGQQSKIVV</sequence>
<feature type="domain" description="Phospholipid/glycerol acyltransferase" evidence="4">
    <location>
        <begin position="42"/>
        <end position="161"/>
    </location>
</feature>
<evidence type="ECO:0000256" key="3">
    <source>
        <dbReference type="ARBA" id="ARBA00023315"/>
    </source>
</evidence>
<dbReference type="GO" id="GO:0006654">
    <property type="term" value="P:phosphatidic acid biosynthetic process"/>
    <property type="evidence" value="ECO:0007669"/>
    <property type="project" value="TreeGrafter"/>
</dbReference>
<dbReference type="AlphaFoldDB" id="A0A7K0FRM5"/>
<keyword evidence="6" id="KW-1185">Reference proteome</keyword>
<reference evidence="5 6" key="1">
    <citation type="submission" date="2019-11" db="EMBL/GenBank/DDBJ databases">
        <authorList>
            <person name="Cheng Q."/>
            <person name="Yang Z."/>
        </authorList>
    </citation>
    <scope>NUCLEOTIDE SEQUENCE [LARGE SCALE GENOMIC DNA]</scope>
    <source>
        <strain evidence="5 6">HX-22-1</strain>
    </source>
</reference>
<evidence type="ECO:0000256" key="2">
    <source>
        <dbReference type="ARBA" id="ARBA00022679"/>
    </source>
</evidence>
<dbReference type="Pfam" id="PF01553">
    <property type="entry name" value="Acyltransferase"/>
    <property type="match status" value="1"/>
</dbReference>
<dbReference type="SMART" id="SM00563">
    <property type="entry name" value="PlsC"/>
    <property type="match status" value="1"/>
</dbReference>
<dbReference type="RefSeq" id="WP_154288058.1">
    <property type="nucleotide sequence ID" value="NZ_WKJI01000003.1"/>
</dbReference>
<proteinExistence type="predicted"/>
<keyword evidence="2 5" id="KW-0808">Transferase</keyword>
<organism evidence="5 6">
    <name type="scientific">Pedobacter puniceum</name>
    <dbReference type="NCBI Taxonomy" id="2666136"/>
    <lineage>
        <taxon>Bacteria</taxon>
        <taxon>Pseudomonadati</taxon>
        <taxon>Bacteroidota</taxon>
        <taxon>Sphingobacteriia</taxon>
        <taxon>Sphingobacteriales</taxon>
        <taxon>Sphingobacteriaceae</taxon>
        <taxon>Pedobacter</taxon>
    </lineage>
</organism>
<name>A0A7K0FRM5_9SPHI</name>
<dbReference type="EMBL" id="WKJI01000003">
    <property type="protein sequence ID" value="MRX47950.1"/>
    <property type="molecule type" value="Genomic_DNA"/>
</dbReference>
<evidence type="ECO:0000313" key="5">
    <source>
        <dbReference type="EMBL" id="MRX47950.1"/>
    </source>
</evidence>
<evidence type="ECO:0000256" key="1">
    <source>
        <dbReference type="ARBA" id="ARBA00005189"/>
    </source>
</evidence>